<protein>
    <submittedName>
        <fullName evidence="2">Uncharacterized protein</fullName>
    </submittedName>
</protein>
<dbReference type="RefSeq" id="WP_145140248.1">
    <property type="nucleotide sequence ID" value="NZ_VLKY01000004.1"/>
</dbReference>
<evidence type="ECO:0000313" key="3">
    <source>
        <dbReference type="Proteomes" id="UP000316905"/>
    </source>
</evidence>
<feature type="compositionally biased region" description="Basic and acidic residues" evidence="1">
    <location>
        <begin position="66"/>
        <end position="80"/>
    </location>
</feature>
<evidence type="ECO:0000313" key="2">
    <source>
        <dbReference type="EMBL" id="TWI55553.1"/>
    </source>
</evidence>
<keyword evidence="3" id="KW-1185">Reference proteome</keyword>
<feature type="region of interest" description="Disordered" evidence="1">
    <location>
        <begin position="1"/>
        <end position="80"/>
    </location>
</feature>
<comment type="caution">
    <text evidence="2">The sequence shown here is derived from an EMBL/GenBank/DDBJ whole genome shotgun (WGS) entry which is preliminary data.</text>
</comment>
<sequence>MTDHPHAHEKAQQADRTEQVDDAHVQRKLPENAVQDLESPEPGTHTIDKVITPVSNKKLENQTQELNRKLDEVEAQRNKK</sequence>
<proteinExistence type="predicted"/>
<feature type="compositionally biased region" description="Basic and acidic residues" evidence="1">
    <location>
        <begin position="1"/>
        <end position="30"/>
    </location>
</feature>
<evidence type="ECO:0000256" key="1">
    <source>
        <dbReference type="SAM" id="MobiDB-lite"/>
    </source>
</evidence>
<dbReference type="Proteomes" id="UP000316905">
    <property type="component" value="Unassembled WGS sequence"/>
</dbReference>
<dbReference type="AlphaFoldDB" id="A0A562QFT3"/>
<gene>
    <name evidence="2" type="ORF">IQ22_01479</name>
</gene>
<organism evidence="2 3">
    <name type="scientific">Pseudomonas duriflava</name>
    <dbReference type="NCBI Taxonomy" id="459528"/>
    <lineage>
        <taxon>Bacteria</taxon>
        <taxon>Pseudomonadati</taxon>
        <taxon>Pseudomonadota</taxon>
        <taxon>Gammaproteobacteria</taxon>
        <taxon>Pseudomonadales</taxon>
        <taxon>Pseudomonadaceae</taxon>
        <taxon>Pseudomonas</taxon>
    </lineage>
</organism>
<name>A0A562QFT3_9PSED</name>
<reference evidence="2 3" key="1">
    <citation type="journal article" date="2015" name="Stand. Genomic Sci.">
        <title>Genomic Encyclopedia of Bacterial and Archaeal Type Strains, Phase III: the genomes of soil and plant-associated and newly described type strains.</title>
        <authorList>
            <person name="Whitman W.B."/>
            <person name="Woyke T."/>
            <person name="Klenk H.P."/>
            <person name="Zhou Y."/>
            <person name="Lilburn T.G."/>
            <person name="Beck B.J."/>
            <person name="De Vos P."/>
            <person name="Vandamme P."/>
            <person name="Eisen J.A."/>
            <person name="Garrity G."/>
            <person name="Hugenholtz P."/>
            <person name="Kyrpides N.C."/>
        </authorList>
    </citation>
    <scope>NUCLEOTIDE SEQUENCE [LARGE SCALE GENOMIC DNA]</scope>
    <source>
        <strain evidence="2 3">CGMCC 1.6858</strain>
    </source>
</reference>
<dbReference type="EMBL" id="VLKY01000004">
    <property type="protein sequence ID" value="TWI55553.1"/>
    <property type="molecule type" value="Genomic_DNA"/>
</dbReference>
<dbReference type="OrthoDB" id="6901832at2"/>
<accession>A0A562QFT3</accession>